<name>A0ABS5XVX6_9MICO</name>
<organism evidence="9 10">
    <name type="scientific">Microbacterium flavum</name>
    <dbReference type="NCBI Taxonomy" id="415216"/>
    <lineage>
        <taxon>Bacteria</taxon>
        <taxon>Bacillati</taxon>
        <taxon>Actinomycetota</taxon>
        <taxon>Actinomycetes</taxon>
        <taxon>Micrococcales</taxon>
        <taxon>Microbacteriaceae</taxon>
        <taxon>Microbacterium</taxon>
    </lineage>
</organism>
<comment type="similarity">
    <text evidence="2">Belongs to the FKBP-type PPIase family.</text>
</comment>
<keyword evidence="5 6" id="KW-0413">Isomerase</keyword>
<dbReference type="Gene3D" id="3.10.50.40">
    <property type="match status" value="1"/>
</dbReference>
<keyword evidence="4 6" id="KW-0697">Rotamase</keyword>
<dbReference type="PROSITE" id="PS51257">
    <property type="entry name" value="PROKAR_LIPOPROTEIN"/>
    <property type="match status" value="1"/>
</dbReference>
<gene>
    <name evidence="9" type="ORF">J0P97_11485</name>
</gene>
<dbReference type="Proteomes" id="UP000740605">
    <property type="component" value="Unassembled WGS sequence"/>
</dbReference>
<evidence type="ECO:0000256" key="5">
    <source>
        <dbReference type="ARBA" id="ARBA00023235"/>
    </source>
</evidence>
<dbReference type="EC" id="5.2.1.8" evidence="3 6"/>
<dbReference type="InterPro" id="IPR001179">
    <property type="entry name" value="PPIase_FKBP_dom"/>
</dbReference>
<feature type="signal peptide" evidence="7">
    <location>
        <begin position="1"/>
        <end position="20"/>
    </location>
</feature>
<evidence type="ECO:0000256" key="2">
    <source>
        <dbReference type="ARBA" id="ARBA00006577"/>
    </source>
</evidence>
<dbReference type="GO" id="GO:0016853">
    <property type="term" value="F:isomerase activity"/>
    <property type="evidence" value="ECO:0007669"/>
    <property type="project" value="UniProtKB-KW"/>
</dbReference>
<dbReference type="PANTHER" id="PTHR43811">
    <property type="entry name" value="FKBP-TYPE PEPTIDYL-PROLYL CIS-TRANS ISOMERASE FKPA"/>
    <property type="match status" value="1"/>
</dbReference>
<feature type="domain" description="PPIase FKBP-type" evidence="8">
    <location>
        <begin position="226"/>
        <end position="314"/>
    </location>
</feature>
<feature type="chain" id="PRO_5045718987" description="peptidylprolyl isomerase" evidence="7">
    <location>
        <begin position="21"/>
        <end position="323"/>
    </location>
</feature>
<keyword evidence="10" id="KW-1185">Reference proteome</keyword>
<dbReference type="SUPFAM" id="SSF54534">
    <property type="entry name" value="FKBP-like"/>
    <property type="match status" value="1"/>
</dbReference>
<evidence type="ECO:0000259" key="8">
    <source>
        <dbReference type="PROSITE" id="PS50059"/>
    </source>
</evidence>
<accession>A0ABS5XVX6</accession>
<evidence type="ECO:0000256" key="6">
    <source>
        <dbReference type="PROSITE-ProRule" id="PRU00277"/>
    </source>
</evidence>
<dbReference type="Pfam" id="PF00254">
    <property type="entry name" value="FKBP_C"/>
    <property type="match status" value="1"/>
</dbReference>
<evidence type="ECO:0000256" key="7">
    <source>
        <dbReference type="SAM" id="SignalP"/>
    </source>
</evidence>
<proteinExistence type="inferred from homology"/>
<evidence type="ECO:0000256" key="4">
    <source>
        <dbReference type="ARBA" id="ARBA00023110"/>
    </source>
</evidence>
<evidence type="ECO:0000256" key="3">
    <source>
        <dbReference type="ARBA" id="ARBA00013194"/>
    </source>
</evidence>
<reference evidence="9 10" key="1">
    <citation type="submission" date="2021-03" db="EMBL/GenBank/DDBJ databases">
        <title>Microbacterium pauli sp. nov., isolated from microfiltered milk.</title>
        <authorList>
            <person name="Bellassi P."/>
            <person name="Fontana A."/>
            <person name="Callegari M.L."/>
            <person name="Lorenzo M."/>
            <person name="Cappa F."/>
        </authorList>
    </citation>
    <scope>NUCLEOTIDE SEQUENCE [LARGE SCALE GENOMIC DNA]</scope>
    <source>
        <strain evidence="9 10">DSM 18909</strain>
    </source>
</reference>
<comment type="catalytic activity">
    <reaction evidence="1 6">
        <text>[protein]-peptidylproline (omega=180) = [protein]-peptidylproline (omega=0)</text>
        <dbReference type="Rhea" id="RHEA:16237"/>
        <dbReference type="Rhea" id="RHEA-COMP:10747"/>
        <dbReference type="Rhea" id="RHEA-COMP:10748"/>
        <dbReference type="ChEBI" id="CHEBI:83833"/>
        <dbReference type="ChEBI" id="CHEBI:83834"/>
        <dbReference type="EC" id="5.2.1.8"/>
    </reaction>
</comment>
<dbReference type="PROSITE" id="PS50059">
    <property type="entry name" value="FKBP_PPIASE"/>
    <property type="match status" value="1"/>
</dbReference>
<comment type="caution">
    <text evidence="9">The sequence shown here is derived from an EMBL/GenBank/DDBJ whole genome shotgun (WGS) entry which is preliminary data.</text>
</comment>
<dbReference type="InterPro" id="IPR046357">
    <property type="entry name" value="PPIase_dom_sf"/>
</dbReference>
<sequence>MRLRPIVALSAAAVSVLLLAGCAGSGGDASPTASGSASAAVDLCDARAASGDASKAVSVSGDFGSPGTATFTAPLEVPALQSTVITEGSGTPLKAGDFVSYAMTAYDAQTGEKLGEVGYNPAELLPQQVSADSPLGQIFGCGAPGERVVATFPATQSAAGQVYVIDLLSTVPTAAWGEPQTPTDGLPTVALADSGAPTITLPGGDAPTETTLETLKKGDGYTVQSGDTVLVQYTGVRWSDGKTFDSTWDKGGVPTNFTTTGVVAGFQKALEGQTVGSQVLVVIPPKDGYGEGEINDKDLKGDTLVFVVDILGAQKTPAQSQGQ</sequence>
<protein>
    <recommendedName>
        <fullName evidence="3 6">peptidylprolyl isomerase</fullName>
        <ecNumber evidence="3 6">5.2.1.8</ecNumber>
    </recommendedName>
</protein>
<keyword evidence="7" id="KW-0732">Signal</keyword>
<dbReference type="PANTHER" id="PTHR43811:SF19">
    <property type="entry name" value="39 KDA FK506-BINDING NUCLEAR PROTEIN"/>
    <property type="match status" value="1"/>
</dbReference>
<evidence type="ECO:0000313" key="10">
    <source>
        <dbReference type="Proteomes" id="UP000740605"/>
    </source>
</evidence>
<dbReference type="EMBL" id="JAFLHG010000010">
    <property type="protein sequence ID" value="MBT8798690.1"/>
    <property type="molecule type" value="Genomic_DNA"/>
</dbReference>
<evidence type="ECO:0000313" key="9">
    <source>
        <dbReference type="EMBL" id="MBT8798690.1"/>
    </source>
</evidence>
<evidence type="ECO:0000256" key="1">
    <source>
        <dbReference type="ARBA" id="ARBA00000971"/>
    </source>
</evidence>